<protein>
    <recommendedName>
        <fullName evidence="4">RING-type E3 ubiquitin transferase</fullName>
        <ecNumber evidence="4">2.3.2.27</ecNumber>
    </recommendedName>
</protein>
<dbReference type="OrthoDB" id="10069952at2759"/>
<dbReference type="InterPro" id="IPR008271">
    <property type="entry name" value="Ser/Thr_kinase_AS"/>
</dbReference>
<dbReference type="Pfam" id="PF00069">
    <property type="entry name" value="Pkinase"/>
    <property type="match status" value="1"/>
</dbReference>
<evidence type="ECO:0000256" key="13">
    <source>
        <dbReference type="ARBA" id="ARBA00022840"/>
    </source>
</evidence>
<keyword evidence="8 15" id="KW-0547">Nucleotide-binding</keyword>
<evidence type="ECO:0000256" key="6">
    <source>
        <dbReference type="ARBA" id="ARBA00022723"/>
    </source>
</evidence>
<dbReference type="PROSITE" id="PS50088">
    <property type="entry name" value="ANK_REPEAT"/>
    <property type="match status" value="1"/>
</dbReference>
<feature type="binding site" evidence="15">
    <location>
        <position position="723"/>
    </location>
    <ligand>
        <name>ATP</name>
        <dbReference type="ChEBI" id="CHEBI:30616"/>
    </ligand>
</feature>
<evidence type="ECO:0000256" key="14">
    <source>
        <dbReference type="PROSITE-ProRule" id="PRU00023"/>
    </source>
</evidence>
<evidence type="ECO:0000256" key="16">
    <source>
        <dbReference type="SAM" id="MobiDB-lite"/>
    </source>
</evidence>
<gene>
    <name evidence="18" type="primary">RvY_16270-1</name>
    <name evidence="18" type="synonym">RvY_16270.1</name>
    <name evidence="18" type="ORF">RvY_16270</name>
</gene>
<feature type="region of interest" description="Disordered" evidence="16">
    <location>
        <begin position="1"/>
        <end position="60"/>
    </location>
</feature>
<dbReference type="EMBL" id="BDGG01000013">
    <property type="protein sequence ID" value="GAV06250.1"/>
    <property type="molecule type" value="Genomic_DNA"/>
</dbReference>
<dbReference type="GO" id="GO:0061630">
    <property type="term" value="F:ubiquitin protein ligase activity"/>
    <property type="evidence" value="ECO:0007669"/>
    <property type="project" value="UniProtKB-EC"/>
</dbReference>
<comment type="catalytic activity">
    <reaction evidence="1">
        <text>S-ubiquitinyl-[E2 ubiquitin-conjugating enzyme]-L-cysteine + [acceptor protein]-L-lysine = [E2 ubiquitin-conjugating enzyme]-L-cysteine + N(6)-ubiquitinyl-[acceptor protein]-L-lysine.</text>
        <dbReference type="EC" id="2.3.2.27"/>
    </reaction>
</comment>
<dbReference type="Pfam" id="PF18346">
    <property type="entry name" value="SH3_15"/>
    <property type="match status" value="1"/>
</dbReference>
<dbReference type="Proteomes" id="UP000186922">
    <property type="component" value="Unassembled WGS sequence"/>
</dbReference>
<feature type="compositionally biased region" description="Polar residues" evidence="16">
    <location>
        <begin position="634"/>
        <end position="655"/>
    </location>
</feature>
<dbReference type="CDD" id="cd14014">
    <property type="entry name" value="STKc_PknB_like"/>
    <property type="match status" value="1"/>
</dbReference>
<name>A0A1D1VXW2_RAMVA</name>
<evidence type="ECO:0000256" key="7">
    <source>
        <dbReference type="ARBA" id="ARBA00022737"/>
    </source>
</evidence>
<evidence type="ECO:0000256" key="15">
    <source>
        <dbReference type="PROSITE-ProRule" id="PRU10141"/>
    </source>
</evidence>
<keyword evidence="12" id="KW-0862">Zinc</keyword>
<keyword evidence="6" id="KW-0479">Metal-binding</keyword>
<dbReference type="PANTHER" id="PTHR44329:SF288">
    <property type="entry name" value="MITOGEN-ACTIVATED PROTEIN KINASE KINASE KINASE 20"/>
    <property type="match status" value="1"/>
</dbReference>
<dbReference type="GO" id="GO:0016567">
    <property type="term" value="P:protein ubiquitination"/>
    <property type="evidence" value="ECO:0007669"/>
    <property type="project" value="UniProtKB-UniPathway"/>
</dbReference>
<dbReference type="UniPathway" id="UPA00143"/>
<dbReference type="SMART" id="SM00220">
    <property type="entry name" value="S_TKc"/>
    <property type="match status" value="1"/>
</dbReference>
<sequence>MGARTSQLQSGRGTNSSKPLPVRMNTLRQIKAAPEVIPSHSHLPTPDYSKESSSQPAEDLTPSLAAELLELLLDTNAVRHEKVISLLQSSRPDLTLDASGLKPIHVAVVTGNMELLRQVLETRGTDANARAAGLTALHLAAQYLNPAAVRELLNHPLTHINSQTTLEQQTPLMVALSTDHKGPDEDRLEIIQTILENEQCHLDQQDTDGWIALTYAARTGNWDAGWLLLAEERSQVYTIDQLLNACRVAYLSGNEAFCDILMQSITDGQRAEIRKKITALKENCHTTPLLRSLLKDAQQWLEPSGPTVENHPSWDNQDQLLQVGSIVLLHPDKVAVRKLQKDIGGWLDSLENVSGQRGIVRSISQDGVLAVDFGYFRLVTSDNDNRLRYVNPKVVKRLSQDDYNTHDIDGTMMSAGDVVRLFSDRETVAQCQSRFGDYDSNMDQLLGQPGVLKYYDHKCDPVVVIAGQEWLIDAQALRKVTTVECADGKLAQVGSRLDLSSNKSTFKHLQSSEVYGGWNEKMVTVLGKEGVVTHIGCSCYVITARPDCFLTVRVGHVEMDVNPKLLTVTSDDDKTLIRLPQNGVGVHSHRDQPQYRDLGQKGSSHPESDQKSWPTYDSFSQSGEEDAVDKRISRQNSGKPVLNLQNGSDAENDGEINSTVKLPLATSLSVSSEDSKVSSVMSQLQSYAKTIPFDQLKEWTKIGAGGFATVYRVRWNAAYCAVKVIKMDNMKDMQGNTDGEVAASYDIWSEAKFHSQFMHPHIVQFLGVAFNPSDPVQMNAYMVMRFVDGYNLDKAIFKRKVPMTRREKVDITLQIADAIRYLHEDAHVIHKDIKPQNILIDKYSKQAYVTDFGISNAYHDTPIQTMLALYTKDACGSVPYMAPELVIVSKRNSMYRRPTPKSDIWSLGATLVELFTEKHLYGAENPDLHTLLNFKQDQTLPKAMVEAPEHLKRVLQPCLDKQPDKRPSASKLLNMLDEHEKAMLNGGEESDV</sequence>
<comment type="pathway">
    <text evidence="2">Protein modification; protein ubiquitination.</text>
</comment>
<dbReference type="SUPFAM" id="SSF48403">
    <property type="entry name" value="Ankyrin repeat"/>
    <property type="match status" value="1"/>
</dbReference>
<feature type="compositionally biased region" description="Polar residues" evidence="16">
    <location>
        <begin position="611"/>
        <end position="622"/>
    </location>
</feature>
<dbReference type="PANTHER" id="PTHR44329">
    <property type="entry name" value="SERINE/THREONINE-PROTEIN KINASE TNNI3K-RELATED"/>
    <property type="match status" value="1"/>
</dbReference>
<dbReference type="PROSITE" id="PS00107">
    <property type="entry name" value="PROTEIN_KINASE_ATP"/>
    <property type="match status" value="1"/>
</dbReference>
<evidence type="ECO:0000256" key="5">
    <source>
        <dbReference type="ARBA" id="ARBA00022679"/>
    </source>
</evidence>
<dbReference type="STRING" id="947166.A0A1D1VXW2"/>
<dbReference type="PROSITE" id="PS50297">
    <property type="entry name" value="ANK_REP_REGION"/>
    <property type="match status" value="1"/>
</dbReference>
<evidence type="ECO:0000256" key="9">
    <source>
        <dbReference type="ARBA" id="ARBA00022771"/>
    </source>
</evidence>
<evidence type="ECO:0000256" key="3">
    <source>
        <dbReference type="ARBA" id="ARBA00005843"/>
    </source>
</evidence>
<organism evidence="18 19">
    <name type="scientific">Ramazzottius varieornatus</name>
    <name type="common">Water bear</name>
    <name type="synonym">Tardigrade</name>
    <dbReference type="NCBI Taxonomy" id="947166"/>
    <lineage>
        <taxon>Eukaryota</taxon>
        <taxon>Metazoa</taxon>
        <taxon>Ecdysozoa</taxon>
        <taxon>Tardigrada</taxon>
        <taxon>Eutardigrada</taxon>
        <taxon>Parachela</taxon>
        <taxon>Hypsibioidea</taxon>
        <taxon>Ramazzottiidae</taxon>
        <taxon>Ramazzottius</taxon>
    </lineage>
</organism>
<dbReference type="PROSITE" id="PS50011">
    <property type="entry name" value="PROTEIN_KINASE_DOM"/>
    <property type="match status" value="1"/>
</dbReference>
<dbReference type="InterPro" id="IPR017441">
    <property type="entry name" value="Protein_kinase_ATP_BS"/>
</dbReference>
<keyword evidence="11" id="KW-0833">Ubl conjugation pathway</keyword>
<feature type="repeat" description="ANK" evidence="14">
    <location>
        <begin position="99"/>
        <end position="132"/>
    </location>
</feature>
<evidence type="ECO:0000313" key="18">
    <source>
        <dbReference type="EMBL" id="GAV06250.1"/>
    </source>
</evidence>
<dbReference type="Gene3D" id="3.30.200.20">
    <property type="entry name" value="Phosphorylase Kinase, domain 1"/>
    <property type="match status" value="1"/>
</dbReference>
<dbReference type="SUPFAM" id="SSF56112">
    <property type="entry name" value="Protein kinase-like (PK-like)"/>
    <property type="match status" value="1"/>
</dbReference>
<dbReference type="InterPro" id="IPR036770">
    <property type="entry name" value="Ankyrin_rpt-contain_sf"/>
</dbReference>
<evidence type="ECO:0000313" key="19">
    <source>
        <dbReference type="Proteomes" id="UP000186922"/>
    </source>
</evidence>
<dbReference type="GO" id="GO:0008270">
    <property type="term" value="F:zinc ion binding"/>
    <property type="evidence" value="ECO:0007669"/>
    <property type="project" value="UniProtKB-KW"/>
</dbReference>
<dbReference type="InterPro" id="IPR011009">
    <property type="entry name" value="Kinase-like_dom_sf"/>
</dbReference>
<evidence type="ECO:0000256" key="8">
    <source>
        <dbReference type="ARBA" id="ARBA00022741"/>
    </source>
</evidence>
<dbReference type="InterPro" id="IPR002110">
    <property type="entry name" value="Ankyrin_rpt"/>
</dbReference>
<keyword evidence="14" id="KW-0040">ANK repeat</keyword>
<keyword evidence="7" id="KW-0677">Repeat</keyword>
<dbReference type="Gene3D" id="1.25.40.20">
    <property type="entry name" value="Ankyrin repeat-containing domain"/>
    <property type="match status" value="1"/>
</dbReference>
<keyword evidence="19" id="KW-1185">Reference proteome</keyword>
<comment type="similarity">
    <text evidence="3">Belongs to the protein kinase superfamily. TKL Ser/Thr protein kinase family.</text>
</comment>
<dbReference type="AlphaFoldDB" id="A0A1D1VXW2"/>
<evidence type="ECO:0000259" key="17">
    <source>
        <dbReference type="PROSITE" id="PS50011"/>
    </source>
</evidence>
<keyword evidence="13 15" id="KW-0067">ATP-binding</keyword>
<feature type="compositionally biased region" description="Polar residues" evidence="16">
    <location>
        <begin position="1"/>
        <end position="18"/>
    </location>
</feature>
<keyword evidence="10" id="KW-0418">Kinase</keyword>
<feature type="domain" description="Protein kinase" evidence="17">
    <location>
        <begin position="696"/>
        <end position="982"/>
    </location>
</feature>
<feature type="region of interest" description="Disordered" evidence="16">
    <location>
        <begin position="580"/>
        <end position="655"/>
    </location>
</feature>
<evidence type="ECO:0000256" key="1">
    <source>
        <dbReference type="ARBA" id="ARBA00000900"/>
    </source>
</evidence>
<reference evidence="18 19" key="1">
    <citation type="journal article" date="2016" name="Nat. Commun.">
        <title>Extremotolerant tardigrade genome and improved radiotolerance of human cultured cells by tardigrade-unique protein.</title>
        <authorList>
            <person name="Hashimoto T."/>
            <person name="Horikawa D.D."/>
            <person name="Saito Y."/>
            <person name="Kuwahara H."/>
            <person name="Kozuka-Hata H."/>
            <person name="Shin-I T."/>
            <person name="Minakuchi Y."/>
            <person name="Ohishi K."/>
            <person name="Motoyama A."/>
            <person name="Aizu T."/>
            <person name="Enomoto A."/>
            <person name="Kondo K."/>
            <person name="Tanaka S."/>
            <person name="Hara Y."/>
            <person name="Koshikawa S."/>
            <person name="Sagara H."/>
            <person name="Miura T."/>
            <person name="Yokobori S."/>
            <person name="Miyagawa K."/>
            <person name="Suzuki Y."/>
            <person name="Kubo T."/>
            <person name="Oyama M."/>
            <person name="Kohara Y."/>
            <person name="Fujiyama A."/>
            <person name="Arakawa K."/>
            <person name="Katayama T."/>
            <person name="Toyoda A."/>
            <person name="Kunieda T."/>
        </authorList>
    </citation>
    <scope>NUCLEOTIDE SEQUENCE [LARGE SCALE GENOMIC DNA]</scope>
    <source>
        <strain evidence="18 19">YOKOZUNA-1</strain>
    </source>
</reference>
<keyword evidence="5" id="KW-0808">Transferase</keyword>
<dbReference type="InterPro" id="IPR051681">
    <property type="entry name" value="Ser/Thr_Kinases-Pseudokinases"/>
</dbReference>
<dbReference type="SMART" id="SM00248">
    <property type="entry name" value="ANK"/>
    <property type="match status" value="4"/>
</dbReference>
<dbReference type="InterPro" id="IPR000719">
    <property type="entry name" value="Prot_kinase_dom"/>
</dbReference>
<dbReference type="PROSITE" id="PS00108">
    <property type="entry name" value="PROTEIN_KINASE_ST"/>
    <property type="match status" value="1"/>
</dbReference>
<dbReference type="EC" id="2.3.2.27" evidence="4"/>
<evidence type="ECO:0000256" key="2">
    <source>
        <dbReference type="ARBA" id="ARBA00004906"/>
    </source>
</evidence>
<dbReference type="Pfam" id="PF12796">
    <property type="entry name" value="Ank_2"/>
    <property type="match status" value="1"/>
</dbReference>
<evidence type="ECO:0000256" key="10">
    <source>
        <dbReference type="ARBA" id="ARBA00022777"/>
    </source>
</evidence>
<evidence type="ECO:0000256" key="11">
    <source>
        <dbReference type="ARBA" id="ARBA00022786"/>
    </source>
</evidence>
<evidence type="ECO:0000256" key="12">
    <source>
        <dbReference type="ARBA" id="ARBA00022833"/>
    </source>
</evidence>
<proteinExistence type="inferred from homology"/>
<evidence type="ECO:0000256" key="4">
    <source>
        <dbReference type="ARBA" id="ARBA00012483"/>
    </source>
</evidence>
<keyword evidence="9" id="KW-0863">Zinc-finger</keyword>
<dbReference type="InterPro" id="IPR040847">
    <property type="entry name" value="SH3_15"/>
</dbReference>
<dbReference type="GO" id="GO:0005524">
    <property type="term" value="F:ATP binding"/>
    <property type="evidence" value="ECO:0007669"/>
    <property type="project" value="UniProtKB-UniRule"/>
</dbReference>
<dbReference type="Gene3D" id="1.10.510.10">
    <property type="entry name" value="Transferase(Phosphotransferase) domain 1"/>
    <property type="match status" value="1"/>
</dbReference>
<dbReference type="GO" id="GO:0004674">
    <property type="term" value="F:protein serine/threonine kinase activity"/>
    <property type="evidence" value="ECO:0007669"/>
    <property type="project" value="TreeGrafter"/>
</dbReference>
<accession>A0A1D1VXW2</accession>
<comment type="caution">
    <text evidence="18">The sequence shown here is derived from an EMBL/GenBank/DDBJ whole genome shotgun (WGS) entry which is preliminary data.</text>
</comment>